<dbReference type="EMBL" id="JACCJZ010000016">
    <property type="protein sequence ID" value="NYZ62940.1"/>
    <property type="molecule type" value="Genomic_DNA"/>
</dbReference>
<accession>A0A7Z0QSF9</accession>
<keyword evidence="3" id="KW-1185">Reference proteome</keyword>
<gene>
    <name evidence="2" type="ORF">H0E82_09220</name>
</gene>
<evidence type="ECO:0000256" key="1">
    <source>
        <dbReference type="SAM" id="SignalP"/>
    </source>
</evidence>
<evidence type="ECO:0000313" key="2">
    <source>
        <dbReference type="EMBL" id="NYZ62940.1"/>
    </source>
</evidence>
<comment type="caution">
    <text evidence="2">The sequence shown here is derived from an EMBL/GenBank/DDBJ whole genome shotgun (WGS) entry which is preliminary data.</text>
</comment>
<keyword evidence="1" id="KW-0732">Signal</keyword>
<dbReference type="Proteomes" id="UP000589896">
    <property type="component" value="Unassembled WGS sequence"/>
</dbReference>
<dbReference type="AlphaFoldDB" id="A0A7Z0QSF9"/>
<proteinExistence type="predicted"/>
<organism evidence="2 3">
    <name type="scientific">Luteimonas deserti</name>
    <dbReference type="NCBI Taxonomy" id="2752306"/>
    <lineage>
        <taxon>Bacteria</taxon>
        <taxon>Pseudomonadati</taxon>
        <taxon>Pseudomonadota</taxon>
        <taxon>Gammaproteobacteria</taxon>
        <taxon>Lysobacterales</taxon>
        <taxon>Lysobacteraceae</taxon>
        <taxon>Luteimonas</taxon>
    </lineage>
</organism>
<reference evidence="2 3" key="1">
    <citation type="submission" date="2020-07" db="EMBL/GenBank/DDBJ databases">
        <title>isolation of Luteimonas sp. SJ-16.</title>
        <authorList>
            <person name="Huang X.-X."/>
            <person name="Xu L."/>
            <person name="Sun J.-Q."/>
        </authorList>
    </citation>
    <scope>NUCLEOTIDE SEQUENCE [LARGE SCALE GENOMIC DNA]</scope>
    <source>
        <strain evidence="2 3">SJ-16</strain>
    </source>
</reference>
<evidence type="ECO:0000313" key="3">
    <source>
        <dbReference type="Proteomes" id="UP000589896"/>
    </source>
</evidence>
<sequence length="220" mass="23626">MTASRARLQWRGLICLLGWACACAVLAADIQAHPQALDALEVVPLPEGGDVRPGWRSDGPLPPAQTVALELGDAIEGGTLLLHPARPGGTWRVQVQFETSLSLGAGGPHLDLTEWKHCVSDWTSAEALDAHAFVLPVASPDDQACFPEYTRDELEAAVRAHLADDPEKVARWLDGLDAPPEQAEVVPAVGISAIRVRVEILQAGRWVEVTRVTFEPPMGC</sequence>
<feature type="chain" id="PRO_5030897092" evidence="1">
    <location>
        <begin position="28"/>
        <end position="220"/>
    </location>
</feature>
<feature type="signal peptide" evidence="1">
    <location>
        <begin position="1"/>
        <end position="27"/>
    </location>
</feature>
<dbReference type="PROSITE" id="PS51257">
    <property type="entry name" value="PROKAR_LIPOPROTEIN"/>
    <property type="match status" value="1"/>
</dbReference>
<dbReference type="RefSeq" id="WP_180545155.1">
    <property type="nucleotide sequence ID" value="NZ_JACCJZ010000016.1"/>
</dbReference>
<name>A0A7Z0QSF9_9GAMM</name>
<protein>
    <submittedName>
        <fullName evidence="2">Uncharacterized protein</fullName>
    </submittedName>
</protein>